<evidence type="ECO:0000256" key="1">
    <source>
        <dbReference type="SAM" id="SignalP"/>
    </source>
</evidence>
<keyword evidence="3" id="KW-1185">Reference proteome</keyword>
<gene>
    <name evidence="2" type="ORF">DUT91_23510</name>
</gene>
<evidence type="ECO:0000313" key="3">
    <source>
        <dbReference type="Proteomes" id="UP000253420"/>
    </source>
</evidence>
<keyword evidence="1" id="KW-0732">Signal</keyword>
<accession>A0A368JYL0</accession>
<comment type="caution">
    <text evidence="2">The sequence shown here is derived from an EMBL/GenBank/DDBJ whole genome shotgun (WGS) entry which is preliminary data.</text>
</comment>
<organism evidence="2 3">
    <name type="scientific">Phyllobacterium salinisoli</name>
    <dbReference type="NCBI Taxonomy" id="1899321"/>
    <lineage>
        <taxon>Bacteria</taxon>
        <taxon>Pseudomonadati</taxon>
        <taxon>Pseudomonadota</taxon>
        <taxon>Alphaproteobacteria</taxon>
        <taxon>Hyphomicrobiales</taxon>
        <taxon>Phyllobacteriaceae</taxon>
        <taxon>Phyllobacterium</taxon>
    </lineage>
</organism>
<dbReference type="Proteomes" id="UP000253420">
    <property type="component" value="Unassembled WGS sequence"/>
</dbReference>
<dbReference type="PROSITE" id="PS51257">
    <property type="entry name" value="PROKAR_LIPOPROTEIN"/>
    <property type="match status" value="1"/>
</dbReference>
<dbReference type="EMBL" id="QOZG01000028">
    <property type="protein sequence ID" value="RCS21535.1"/>
    <property type="molecule type" value="Genomic_DNA"/>
</dbReference>
<reference evidence="2 3" key="1">
    <citation type="submission" date="2018-07" db="EMBL/GenBank/DDBJ databases">
        <title>The draft genome of Phyllobacterium salinisoli.</title>
        <authorList>
            <person name="Liu L."/>
            <person name="Li L."/>
            <person name="Zhang X."/>
            <person name="Liang L."/>
        </authorList>
    </citation>
    <scope>NUCLEOTIDE SEQUENCE [LARGE SCALE GENOMIC DNA]</scope>
    <source>
        <strain evidence="2 3">LLAN61</strain>
    </source>
</reference>
<evidence type="ECO:0000313" key="2">
    <source>
        <dbReference type="EMBL" id="RCS21535.1"/>
    </source>
</evidence>
<feature type="signal peptide" evidence="1">
    <location>
        <begin position="1"/>
        <end position="20"/>
    </location>
</feature>
<dbReference type="AlphaFoldDB" id="A0A368JYL0"/>
<feature type="chain" id="PRO_5016752602" description="Lipoprotein" evidence="1">
    <location>
        <begin position="21"/>
        <end position="126"/>
    </location>
</feature>
<dbReference type="RefSeq" id="WP_114442843.1">
    <property type="nucleotide sequence ID" value="NZ_QOZG01000028.1"/>
</dbReference>
<protein>
    <recommendedName>
        <fullName evidence="4">Lipoprotein</fullName>
    </recommendedName>
</protein>
<sequence>MKRTFFIAAVNGLLSFSIIACTTPKKSEWGAVAGQKKAEFQGMNLRPATQHGGRHGDGFRTEAFGLGVDKEIIGTDRKYQEPRKAGFRVRDIQERDRVVGPDRKIDGLQHCLYDNLDRGFYEGLCK</sequence>
<evidence type="ECO:0008006" key="4">
    <source>
        <dbReference type="Google" id="ProtNLM"/>
    </source>
</evidence>
<proteinExistence type="predicted"/>
<name>A0A368JYL0_9HYPH</name>